<evidence type="ECO:0000256" key="1">
    <source>
        <dbReference type="ARBA" id="ARBA00022703"/>
    </source>
</evidence>
<evidence type="ECO:0000313" key="7">
    <source>
        <dbReference type="Proteomes" id="UP000663888"/>
    </source>
</evidence>
<evidence type="ECO:0000259" key="5">
    <source>
        <dbReference type="Pfam" id="PF00656"/>
    </source>
</evidence>
<feature type="chain" id="PRO_5034212666" description="Peptidase C14 caspase domain-containing protein" evidence="4">
    <location>
        <begin position="21"/>
        <end position="482"/>
    </location>
</feature>
<dbReference type="GO" id="GO:0006915">
    <property type="term" value="P:apoptotic process"/>
    <property type="evidence" value="ECO:0007669"/>
    <property type="project" value="UniProtKB-KW"/>
</dbReference>
<evidence type="ECO:0000256" key="3">
    <source>
        <dbReference type="SAM" id="MobiDB-lite"/>
    </source>
</evidence>
<comment type="caution">
    <text evidence="6">The sequence shown here is derived from an EMBL/GenBank/DDBJ whole genome shotgun (WGS) entry which is preliminary data.</text>
</comment>
<sequence length="482" mass="53201">MGFTTIIFIASLGLLRMPHSLVITHTKPANALVPKDHVSASTASTAGQLMLPEDIVFYGNLIFVALMISRLYSFILGHEKSSRTRSIPPLPRETYDYLTTKDQVASEFVRPDSRIRGPSKPAVQVQGIPTYLEKLAHSPTEEHTSHVFGASTSAPTQNAESRGRMDAVAKSSAADRSVPVSSAQSAIPKDRAGGATTRLSSRKKTYTQPEKPENALLGSLRGFQLRSEQNTLVHVLAVGLSWRHIQKKALPGPEHDLCWLKNFFVDQKRVQFTSLLDNEVSFDTIHRSVTRIYSDAQPNDCLVLYFTGHGDDENAFELYDDDPGSLDEVILNDWIVKLRRETSKTIPVYIIFDFCRENPASSSAQLDNGVTVFWSCPPGQKSPDVMLSKDLPYSCFLLALFLAIDDSSKSHTSHTSHTVQYFVFAHLLGQAHGAESDGVVIRTRAIYVGTKGITLVMELGGPIHGVLRLLPTCTWGNSSTFR</sequence>
<dbReference type="GO" id="GO:0004197">
    <property type="term" value="F:cysteine-type endopeptidase activity"/>
    <property type="evidence" value="ECO:0007669"/>
    <property type="project" value="InterPro"/>
</dbReference>
<dbReference type="Pfam" id="PF00656">
    <property type="entry name" value="Peptidase_C14"/>
    <property type="match status" value="1"/>
</dbReference>
<feature type="compositionally biased region" description="Polar residues" evidence="3">
    <location>
        <begin position="150"/>
        <end position="160"/>
    </location>
</feature>
<feature type="domain" description="Peptidase C14 caspase" evidence="5">
    <location>
        <begin position="247"/>
        <end position="410"/>
    </location>
</feature>
<dbReference type="Proteomes" id="UP000663888">
    <property type="component" value="Unassembled WGS sequence"/>
</dbReference>
<dbReference type="GO" id="GO:0006508">
    <property type="term" value="P:proteolysis"/>
    <property type="evidence" value="ECO:0007669"/>
    <property type="project" value="InterPro"/>
</dbReference>
<keyword evidence="4" id="KW-0732">Signal</keyword>
<keyword evidence="2" id="KW-0378">Hydrolase</keyword>
<name>A0A8H3GLW8_9AGAM</name>
<reference evidence="6" key="1">
    <citation type="submission" date="2021-01" db="EMBL/GenBank/DDBJ databases">
        <authorList>
            <person name="Kaushik A."/>
        </authorList>
    </citation>
    <scope>NUCLEOTIDE SEQUENCE</scope>
    <source>
        <strain evidence="6">AG4-R118</strain>
    </source>
</reference>
<feature type="region of interest" description="Disordered" evidence="3">
    <location>
        <begin position="142"/>
        <end position="209"/>
    </location>
</feature>
<evidence type="ECO:0000313" key="6">
    <source>
        <dbReference type="EMBL" id="CAE6460979.1"/>
    </source>
</evidence>
<evidence type="ECO:0000256" key="2">
    <source>
        <dbReference type="ARBA" id="ARBA00022807"/>
    </source>
</evidence>
<organism evidence="6 7">
    <name type="scientific">Rhizoctonia solani</name>
    <dbReference type="NCBI Taxonomy" id="456999"/>
    <lineage>
        <taxon>Eukaryota</taxon>
        <taxon>Fungi</taxon>
        <taxon>Dikarya</taxon>
        <taxon>Basidiomycota</taxon>
        <taxon>Agaricomycotina</taxon>
        <taxon>Agaricomycetes</taxon>
        <taxon>Cantharellales</taxon>
        <taxon>Ceratobasidiaceae</taxon>
        <taxon>Rhizoctonia</taxon>
    </lineage>
</organism>
<keyword evidence="1" id="KW-0053">Apoptosis</keyword>
<protein>
    <recommendedName>
        <fullName evidence="5">Peptidase C14 caspase domain-containing protein</fullName>
    </recommendedName>
</protein>
<dbReference type="AlphaFoldDB" id="A0A8H3GLW8"/>
<gene>
    <name evidence="6" type="ORF">RDB_LOCUS89377</name>
</gene>
<dbReference type="InterPro" id="IPR029030">
    <property type="entry name" value="Caspase-like_dom_sf"/>
</dbReference>
<evidence type="ECO:0000256" key="4">
    <source>
        <dbReference type="SAM" id="SignalP"/>
    </source>
</evidence>
<dbReference type="InterPro" id="IPR011600">
    <property type="entry name" value="Pept_C14_caspase"/>
</dbReference>
<proteinExistence type="predicted"/>
<accession>A0A8H3GLW8</accession>
<dbReference type="SUPFAM" id="SSF52129">
    <property type="entry name" value="Caspase-like"/>
    <property type="match status" value="1"/>
</dbReference>
<dbReference type="Gene3D" id="3.40.50.1460">
    <property type="match status" value="1"/>
</dbReference>
<dbReference type="EMBL" id="CAJMWX010001052">
    <property type="protein sequence ID" value="CAE6460979.1"/>
    <property type="molecule type" value="Genomic_DNA"/>
</dbReference>
<feature type="signal peptide" evidence="4">
    <location>
        <begin position="1"/>
        <end position="20"/>
    </location>
</feature>
<keyword evidence="2" id="KW-0645">Protease</keyword>
<keyword evidence="2" id="KW-0788">Thiol protease</keyword>